<proteinExistence type="predicted"/>
<feature type="transmembrane region" description="Helical" evidence="1">
    <location>
        <begin position="57"/>
        <end position="75"/>
    </location>
</feature>
<reference evidence="3" key="1">
    <citation type="journal article" date="2019" name="Int. J. Syst. Evol. Microbiol.">
        <title>The Global Catalogue of Microorganisms (GCM) 10K type strain sequencing project: providing services to taxonomists for standard genome sequencing and annotation.</title>
        <authorList>
            <consortium name="The Broad Institute Genomics Platform"/>
            <consortium name="The Broad Institute Genome Sequencing Center for Infectious Disease"/>
            <person name="Wu L."/>
            <person name="Ma J."/>
        </authorList>
    </citation>
    <scope>NUCLEOTIDE SEQUENCE [LARGE SCALE GENOMIC DNA]</scope>
    <source>
        <strain evidence="3">CGMCC 1.3685</strain>
    </source>
</reference>
<dbReference type="Pfam" id="PF20122">
    <property type="entry name" value="DUF6512"/>
    <property type="match status" value="1"/>
</dbReference>
<feature type="transmembrane region" description="Helical" evidence="1">
    <location>
        <begin position="109"/>
        <end position="132"/>
    </location>
</feature>
<keyword evidence="3" id="KW-1185">Reference proteome</keyword>
<evidence type="ECO:0000313" key="3">
    <source>
        <dbReference type="Proteomes" id="UP000606115"/>
    </source>
</evidence>
<keyword evidence="1" id="KW-1133">Transmembrane helix</keyword>
<feature type="transmembrane region" description="Helical" evidence="1">
    <location>
        <begin position="81"/>
        <end position="102"/>
    </location>
</feature>
<evidence type="ECO:0000256" key="1">
    <source>
        <dbReference type="SAM" id="Phobius"/>
    </source>
</evidence>
<accession>A0ABQ2DRK2</accession>
<protein>
    <submittedName>
        <fullName evidence="2">Uncharacterized protein</fullName>
    </submittedName>
</protein>
<keyword evidence="1" id="KW-0812">Transmembrane</keyword>
<feature type="transmembrane region" description="Helical" evidence="1">
    <location>
        <begin position="138"/>
        <end position="158"/>
    </location>
</feature>
<dbReference type="InterPro" id="IPR045407">
    <property type="entry name" value="DUF6512"/>
</dbReference>
<dbReference type="Proteomes" id="UP000606115">
    <property type="component" value="Unassembled WGS sequence"/>
</dbReference>
<keyword evidence="1" id="KW-0472">Membrane</keyword>
<dbReference type="EMBL" id="BMKX01000009">
    <property type="protein sequence ID" value="GGJ69994.1"/>
    <property type="molecule type" value="Genomic_DNA"/>
</dbReference>
<organism evidence="2 3">
    <name type="scientific">Glutamicibacter ardleyensis</name>
    <dbReference type="NCBI Taxonomy" id="225894"/>
    <lineage>
        <taxon>Bacteria</taxon>
        <taxon>Bacillati</taxon>
        <taxon>Actinomycetota</taxon>
        <taxon>Actinomycetes</taxon>
        <taxon>Micrococcales</taxon>
        <taxon>Micrococcaceae</taxon>
        <taxon>Glutamicibacter</taxon>
    </lineage>
</organism>
<comment type="caution">
    <text evidence="2">The sequence shown here is derived from an EMBL/GenBank/DDBJ whole genome shotgun (WGS) entry which is preliminary data.</text>
</comment>
<evidence type="ECO:0000313" key="2">
    <source>
        <dbReference type="EMBL" id="GGJ69994.1"/>
    </source>
</evidence>
<sequence length="187" mass="20908">MVELMGIDTLIWLNAVAILPLSIIGSLLHFAYDWSGHHRVVAVFAAVNESYWEHIKIAFWPVLLWFVALFAMGGWQMPGFVPAATIALYSVPVSMISIVFGYKAIARKNILWIDILSFFVTVAVALLIFALTATELAAGRWSIALSMVFLMILGIAFARFTHRPPAEPDFFIDPLNKRYGLEAHPDN</sequence>
<feature type="transmembrane region" description="Helical" evidence="1">
    <location>
        <begin position="12"/>
        <end position="32"/>
    </location>
</feature>
<gene>
    <name evidence="2" type="ORF">GCM10007173_31010</name>
</gene>
<name>A0ABQ2DRK2_9MICC</name>